<dbReference type="InterPro" id="IPR002852">
    <property type="entry name" value="UPF0251"/>
</dbReference>
<accession>A0ABP3PN91</accession>
<evidence type="ECO:0000313" key="4">
    <source>
        <dbReference type="Proteomes" id="UP001499951"/>
    </source>
</evidence>
<evidence type="ECO:0000256" key="1">
    <source>
        <dbReference type="ARBA" id="ARBA00009350"/>
    </source>
</evidence>
<comment type="caution">
    <text evidence="3">The sequence shown here is derived from an EMBL/GenBank/DDBJ whole genome shotgun (WGS) entry which is preliminary data.</text>
</comment>
<gene>
    <name evidence="3" type="ORF">GCM10008942_17480</name>
</gene>
<name>A0ABP3PN91_9PROT</name>
<dbReference type="PANTHER" id="PTHR37478:SF2">
    <property type="entry name" value="UPF0251 PROTEIN TK0562"/>
    <property type="match status" value="1"/>
</dbReference>
<dbReference type="Gene3D" id="1.10.10.10">
    <property type="entry name" value="Winged helix-like DNA-binding domain superfamily/Winged helix DNA-binding domain"/>
    <property type="match status" value="1"/>
</dbReference>
<dbReference type="HAMAP" id="MF_00674">
    <property type="entry name" value="UPF0251"/>
    <property type="match status" value="1"/>
</dbReference>
<keyword evidence="4" id="KW-1185">Reference proteome</keyword>
<dbReference type="InterPro" id="IPR013324">
    <property type="entry name" value="RNA_pol_sigma_r3/r4-like"/>
</dbReference>
<reference evidence="4" key="1">
    <citation type="journal article" date="2019" name="Int. J. Syst. Evol. Microbiol.">
        <title>The Global Catalogue of Microorganisms (GCM) 10K type strain sequencing project: providing services to taxonomists for standard genome sequencing and annotation.</title>
        <authorList>
            <consortium name="The Broad Institute Genomics Platform"/>
            <consortium name="The Broad Institute Genome Sequencing Center for Infectious Disease"/>
            <person name="Wu L."/>
            <person name="Ma J."/>
        </authorList>
    </citation>
    <scope>NUCLEOTIDE SEQUENCE [LARGE SCALE GENOMIC DNA]</scope>
    <source>
        <strain evidence="4">JCM 15089</strain>
    </source>
</reference>
<dbReference type="Proteomes" id="UP001499951">
    <property type="component" value="Unassembled WGS sequence"/>
</dbReference>
<protein>
    <recommendedName>
        <fullName evidence="2">UPF0251 protein GCM10008942_17480</fullName>
    </recommendedName>
</protein>
<sequence length="126" mass="13833">MSIGAGWSHIPRRRIGWAMRPRKCRIIRSTPSARFFKPRGIPLCELQIVTLKDEEWEAIRLADYRHLDQQAAAQQMGISRPTFSRVLASARAAVARALAEGAALQIGGGDFQRCCDGSSVAGKAGR</sequence>
<dbReference type="PANTHER" id="PTHR37478">
    <property type="match status" value="1"/>
</dbReference>
<dbReference type="SUPFAM" id="SSF88659">
    <property type="entry name" value="Sigma3 and sigma4 domains of RNA polymerase sigma factors"/>
    <property type="match status" value="1"/>
</dbReference>
<dbReference type="Pfam" id="PF02001">
    <property type="entry name" value="DUF134"/>
    <property type="match status" value="1"/>
</dbReference>
<comment type="similarity">
    <text evidence="1 2">Belongs to the UPF0251 family.</text>
</comment>
<organism evidence="3 4">
    <name type="scientific">Rhizomicrobium electricum</name>
    <dbReference type="NCBI Taxonomy" id="480070"/>
    <lineage>
        <taxon>Bacteria</taxon>
        <taxon>Pseudomonadati</taxon>
        <taxon>Pseudomonadota</taxon>
        <taxon>Alphaproteobacteria</taxon>
        <taxon>Micropepsales</taxon>
        <taxon>Micropepsaceae</taxon>
        <taxon>Rhizomicrobium</taxon>
    </lineage>
</organism>
<proteinExistence type="inferred from homology"/>
<dbReference type="InterPro" id="IPR036388">
    <property type="entry name" value="WH-like_DNA-bd_sf"/>
</dbReference>
<dbReference type="EMBL" id="BAAADD010000004">
    <property type="protein sequence ID" value="GAA0569308.1"/>
    <property type="molecule type" value="Genomic_DNA"/>
</dbReference>
<evidence type="ECO:0000313" key="3">
    <source>
        <dbReference type="EMBL" id="GAA0569308.1"/>
    </source>
</evidence>
<evidence type="ECO:0000256" key="2">
    <source>
        <dbReference type="HAMAP-Rule" id="MF_00674"/>
    </source>
</evidence>